<dbReference type="eggNOG" id="COG1280">
    <property type="taxonomic scope" value="Bacteria"/>
</dbReference>
<dbReference type="GO" id="GO:0015171">
    <property type="term" value="F:amino acid transmembrane transporter activity"/>
    <property type="evidence" value="ECO:0007669"/>
    <property type="project" value="TreeGrafter"/>
</dbReference>
<dbReference type="PANTHER" id="PTHR30086">
    <property type="entry name" value="ARGININE EXPORTER PROTEIN ARGO"/>
    <property type="match status" value="1"/>
</dbReference>
<evidence type="ECO:0000256" key="1">
    <source>
        <dbReference type="ARBA" id="ARBA00004651"/>
    </source>
</evidence>
<sequence length="197" mass="21022">MSASVLLSMSSFALVASISPGPVNLLVLSTGVRFGWRSAMPLVVGASSGFTLLLWLIGMGLSEVWQVLPWLRTLVRMAGVVFLLWLAVRLLTASAELEIDSSVRPSGALTGALMQWLNPKAWLASAAGMGMFVDAGSTFGVTGYALLWGMICLASISVWALVGGHMSRWLRSAPQQLWMNRVLAILLMMSAVLLGLA</sequence>
<feature type="transmembrane region" description="Helical" evidence="6">
    <location>
        <begin position="145"/>
        <end position="166"/>
    </location>
</feature>
<dbReference type="RefSeq" id="WP_021818504.1">
    <property type="nucleotide sequence ID" value="NZ_AVBC01000020.1"/>
</dbReference>
<feature type="transmembrane region" description="Helical" evidence="6">
    <location>
        <begin position="73"/>
        <end position="92"/>
    </location>
</feature>
<evidence type="ECO:0000313" key="7">
    <source>
        <dbReference type="EMBL" id="ERL51868.1"/>
    </source>
</evidence>
<accession>W1N8N4</accession>
<dbReference type="EMBL" id="AVBC01000020">
    <property type="protein sequence ID" value="ERL51868.1"/>
    <property type="molecule type" value="Genomic_DNA"/>
</dbReference>
<dbReference type="Pfam" id="PF01810">
    <property type="entry name" value="LysE"/>
    <property type="match status" value="1"/>
</dbReference>
<dbReference type="GO" id="GO:0033228">
    <property type="term" value="P:cysteine export across plasma membrane"/>
    <property type="evidence" value="ECO:0007669"/>
    <property type="project" value="TreeGrafter"/>
</dbReference>
<dbReference type="InterPro" id="IPR001123">
    <property type="entry name" value="LeuE-type"/>
</dbReference>
<dbReference type="PATRIC" id="fig|1178482.3.peg.1549"/>
<feature type="transmembrane region" description="Helical" evidence="6">
    <location>
        <begin position="42"/>
        <end position="61"/>
    </location>
</feature>
<keyword evidence="8" id="KW-1185">Reference proteome</keyword>
<evidence type="ECO:0000256" key="5">
    <source>
        <dbReference type="ARBA" id="ARBA00023136"/>
    </source>
</evidence>
<evidence type="ECO:0000313" key="8">
    <source>
        <dbReference type="Proteomes" id="UP000019113"/>
    </source>
</evidence>
<comment type="caution">
    <text evidence="7">The sequence shown here is derived from an EMBL/GenBank/DDBJ whole genome shotgun (WGS) entry which is preliminary data.</text>
</comment>
<evidence type="ECO:0000256" key="4">
    <source>
        <dbReference type="ARBA" id="ARBA00022989"/>
    </source>
</evidence>
<keyword evidence="4 6" id="KW-1133">Transmembrane helix</keyword>
<name>W1N8N4_9GAMM</name>
<evidence type="ECO:0000256" key="2">
    <source>
        <dbReference type="ARBA" id="ARBA00022475"/>
    </source>
</evidence>
<comment type="subcellular location">
    <subcellularLocation>
        <location evidence="1">Cell membrane</location>
        <topology evidence="1">Multi-pass membrane protein</topology>
    </subcellularLocation>
</comment>
<evidence type="ECO:0000256" key="3">
    <source>
        <dbReference type="ARBA" id="ARBA00022692"/>
    </source>
</evidence>
<dbReference type="Proteomes" id="UP000019113">
    <property type="component" value="Unassembled WGS sequence"/>
</dbReference>
<organism evidence="7 8">
    <name type="scientific">Halomonas huangheensis</name>
    <dbReference type="NCBI Taxonomy" id="1178482"/>
    <lineage>
        <taxon>Bacteria</taxon>
        <taxon>Pseudomonadati</taxon>
        <taxon>Pseudomonadota</taxon>
        <taxon>Gammaproteobacteria</taxon>
        <taxon>Oceanospirillales</taxon>
        <taxon>Halomonadaceae</taxon>
        <taxon>Halomonas</taxon>
    </lineage>
</organism>
<proteinExistence type="predicted"/>
<gene>
    <name evidence="7" type="ORF">BJB45_11930</name>
</gene>
<keyword evidence="2" id="KW-1003">Cell membrane</keyword>
<dbReference type="STRING" id="1178482.AR456_15150"/>
<keyword evidence="3 6" id="KW-0812">Transmembrane</keyword>
<evidence type="ECO:0008006" key="9">
    <source>
        <dbReference type="Google" id="ProtNLM"/>
    </source>
</evidence>
<keyword evidence="5 6" id="KW-0472">Membrane</keyword>
<protein>
    <recommendedName>
        <fullName evidence="9">Lysine transporter LysE</fullName>
    </recommendedName>
</protein>
<dbReference type="KEGG" id="hhu:AR456_15150"/>
<dbReference type="OrthoDB" id="9812084at2"/>
<dbReference type="PANTHER" id="PTHR30086:SF20">
    <property type="entry name" value="ARGININE EXPORTER PROTEIN ARGO-RELATED"/>
    <property type="match status" value="1"/>
</dbReference>
<evidence type="ECO:0000256" key="6">
    <source>
        <dbReference type="SAM" id="Phobius"/>
    </source>
</evidence>
<dbReference type="GO" id="GO:0005886">
    <property type="term" value="C:plasma membrane"/>
    <property type="evidence" value="ECO:0007669"/>
    <property type="project" value="UniProtKB-SubCell"/>
</dbReference>
<dbReference type="AlphaFoldDB" id="W1N8N4"/>
<reference evidence="7 8" key="1">
    <citation type="submission" date="2013-08" db="EMBL/GenBank/DDBJ databases">
        <title>draft genome of Halomonas huanghegensis, strain BJGMM-B45T.</title>
        <authorList>
            <person name="Miao C."/>
            <person name="Wan Y."/>
            <person name="Jin W."/>
        </authorList>
    </citation>
    <scope>NUCLEOTIDE SEQUENCE [LARGE SCALE GENOMIC DNA]</scope>
    <source>
        <strain evidence="7 8">BJGMM-B45</strain>
    </source>
</reference>
<feature type="transmembrane region" description="Helical" evidence="6">
    <location>
        <begin position="178"/>
        <end position="196"/>
    </location>
</feature>